<keyword evidence="1" id="KW-0496">Mitochondrion</keyword>
<comment type="similarity">
    <text evidence="1">Belongs to the TIM50 family.</text>
</comment>
<dbReference type="Gene3D" id="3.40.50.1000">
    <property type="entry name" value="HAD superfamily/HAD-like"/>
    <property type="match status" value="1"/>
</dbReference>
<keyword evidence="1" id="KW-0809">Transit peptide</keyword>
<protein>
    <recommendedName>
        <fullName evidence="1">Mitochondrial import inner membrane translocase subunit TIM50</fullName>
    </recommendedName>
</protein>
<proteinExistence type="inferred from homology"/>
<dbReference type="EMBL" id="SZYD01000001">
    <property type="protein sequence ID" value="KAD7478619.1"/>
    <property type="molecule type" value="Genomic_DNA"/>
</dbReference>
<dbReference type="SUPFAM" id="SSF56784">
    <property type="entry name" value="HAD-like"/>
    <property type="match status" value="1"/>
</dbReference>
<dbReference type="InterPro" id="IPR050365">
    <property type="entry name" value="TIM50"/>
</dbReference>
<accession>A0A5N6Q1Z9</accession>
<dbReference type="InterPro" id="IPR004274">
    <property type="entry name" value="FCP1_dom"/>
</dbReference>
<reference evidence="3 4" key="1">
    <citation type="submission" date="2019-05" db="EMBL/GenBank/DDBJ databases">
        <title>Mikania micrantha, genome provides insights into the molecular mechanism of rapid growth.</title>
        <authorList>
            <person name="Liu B."/>
        </authorList>
    </citation>
    <scope>NUCLEOTIDE SEQUENCE [LARGE SCALE GENOMIC DNA]</scope>
    <source>
        <strain evidence="3">NLD-2019</strain>
        <tissue evidence="3">Leaf</tissue>
    </source>
</reference>
<dbReference type="GO" id="GO:0015031">
    <property type="term" value="P:protein transport"/>
    <property type="evidence" value="ECO:0007669"/>
    <property type="project" value="UniProtKB-KW"/>
</dbReference>
<dbReference type="Proteomes" id="UP000326396">
    <property type="component" value="Linkage Group LG1"/>
</dbReference>
<comment type="subunit">
    <text evidence="1">Component of the TIM23 complex.</text>
</comment>
<evidence type="ECO:0000259" key="2">
    <source>
        <dbReference type="PROSITE" id="PS50969"/>
    </source>
</evidence>
<evidence type="ECO:0000256" key="1">
    <source>
        <dbReference type="RuleBase" id="RU365079"/>
    </source>
</evidence>
<dbReference type="OrthoDB" id="1711508at2759"/>
<dbReference type="GO" id="GO:0005744">
    <property type="term" value="C:TIM23 mitochondrial import inner membrane translocase complex"/>
    <property type="evidence" value="ECO:0007669"/>
    <property type="project" value="UniProtKB-UniRule"/>
</dbReference>
<name>A0A5N6Q1Z9_9ASTR</name>
<feature type="domain" description="FCP1 homology" evidence="2">
    <location>
        <begin position="239"/>
        <end position="419"/>
    </location>
</feature>
<dbReference type="Pfam" id="PF03031">
    <property type="entry name" value="NIF"/>
    <property type="match status" value="1"/>
</dbReference>
<keyword evidence="1" id="KW-0813">Transport</keyword>
<dbReference type="SMART" id="SM00577">
    <property type="entry name" value="CPDc"/>
    <property type="match status" value="1"/>
</dbReference>
<dbReference type="PROSITE" id="PS50969">
    <property type="entry name" value="FCP1"/>
    <property type="match status" value="1"/>
</dbReference>
<comment type="subcellular location">
    <subcellularLocation>
        <location evidence="1">Mitochondrion inner membrane</location>
        <topology evidence="1">Single-pass membrane protein</topology>
    </subcellularLocation>
</comment>
<evidence type="ECO:0000313" key="4">
    <source>
        <dbReference type="Proteomes" id="UP000326396"/>
    </source>
</evidence>
<dbReference type="InterPro" id="IPR023214">
    <property type="entry name" value="HAD_sf"/>
</dbReference>
<keyword evidence="1" id="KW-0811">Translocation</keyword>
<evidence type="ECO:0000313" key="3">
    <source>
        <dbReference type="EMBL" id="KAD7478619.1"/>
    </source>
</evidence>
<keyword evidence="4" id="KW-1185">Reference proteome</keyword>
<dbReference type="InterPro" id="IPR036412">
    <property type="entry name" value="HAD-like_sf"/>
</dbReference>
<dbReference type="AlphaFoldDB" id="A0A5N6Q1Z9"/>
<gene>
    <name evidence="3" type="ORF">E3N88_01755</name>
</gene>
<comment type="function">
    <text evidence="1">Essential component of the TIM23 complex, a complex that mediates the translocation of transit peptide-containing proteins across the mitochondrial inner membrane.</text>
</comment>
<sequence>MCCVEKWFVAYHHNSRSWSFIPMKISMASTWKAICRSLMDLVTHGINICHAIRNDEAILLDFEWRTPGLTSDEERKQTELSNLIATMKFNTGNDRWQWNMGTNGGFSVQSIKGVLIKKHQQSQGGSTYGVKILVSKAEGYTGEMDSDGTEVNHVKTISEVVQSTEKTNGEMASNGITSLDANDVSSRKRKRQIETNKKVARYIIDAAEYANCRLQDTSSQRVVVQSLVKDGQQIDMSISRSKKILLILDVNGLLADVINPPPKDSKSDINISRRAIFKRPFLDDFLAFCFERFDVAIWSSRTRKVLDPVVDYLLGDLKKKLVFVWDLSHCTSSSVRSLENQHKVIVFKNLQKIWEGKSLDASENGYYDESNTLMLDDSPYKALLNPKHTGIFPLPFHYKDINDSFLGPDGDLRVYLQGLVTTENVKKYIERHPFGQRAIDETSPFWPFYSSVLKDVS</sequence>
<dbReference type="PANTHER" id="PTHR12210">
    <property type="entry name" value="DULLARD PROTEIN PHOSPHATASE"/>
    <property type="match status" value="1"/>
</dbReference>
<keyword evidence="1" id="KW-0653">Protein transport</keyword>
<comment type="caution">
    <text evidence="3">The sequence shown here is derived from an EMBL/GenBank/DDBJ whole genome shotgun (WGS) entry which is preliminary data.</text>
</comment>
<organism evidence="3 4">
    <name type="scientific">Mikania micrantha</name>
    <name type="common">bitter vine</name>
    <dbReference type="NCBI Taxonomy" id="192012"/>
    <lineage>
        <taxon>Eukaryota</taxon>
        <taxon>Viridiplantae</taxon>
        <taxon>Streptophyta</taxon>
        <taxon>Embryophyta</taxon>
        <taxon>Tracheophyta</taxon>
        <taxon>Spermatophyta</taxon>
        <taxon>Magnoliopsida</taxon>
        <taxon>eudicotyledons</taxon>
        <taxon>Gunneridae</taxon>
        <taxon>Pentapetalae</taxon>
        <taxon>asterids</taxon>
        <taxon>campanulids</taxon>
        <taxon>Asterales</taxon>
        <taxon>Asteraceae</taxon>
        <taxon>Asteroideae</taxon>
        <taxon>Heliantheae alliance</taxon>
        <taxon>Eupatorieae</taxon>
        <taxon>Mikania</taxon>
    </lineage>
</organism>